<organism evidence="1">
    <name type="scientific">Pithovirus LCPAC102</name>
    <dbReference type="NCBI Taxonomy" id="2506587"/>
    <lineage>
        <taxon>Viruses</taxon>
        <taxon>Pithoviruses</taxon>
    </lineage>
</organism>
<dbReference type="EMBL" id="MK500469">
    <property type="protein sequence ID" value="QBK90200.1"/>
    <property type="molecule type" value="Genomic_DNA"/>
</dbReference>
<gene>
    <name evidence="1" type="ORF">LCPAC102_01130</name>
</gene>
<accession>A0A481Z6B6</accession>
<reference evidence="1" key="1">
    <citation type="journal article" date="2019" name="MBio">
        <title>Virus Genomes from Deep Sea Sediments Expand the Ocean Megavirome and Support Independent Origins of Viral Gigantism.</title>
        <authorList>
            <person name="Backstrom D."/>
            <person name="Yutin N."/>
            <person name="Jorgensen S.L."/>
            <person name="Dharamshi J."/>
            <person name="Homa F."/>
            <person name="Zaremba-Niedwiedzka K."/>
            <person name="Spang A."/>
            <person name="Wolf Y.I."/>
            <person name="Koonin E.V."/>
            <person name="Ettema T.J."/>
        </authorList>
    </citation>
    <scope>NUCLEOTIDE SEQUENCE</scope>
</reference>
<sequence>MLNIIETLNTSILPSDITDSIITKNQQYLNQNINITAQKLWIQLYSGMDSSIEALISLIFQGRILFPFANLYVENSKILFDNIKKYRPVISNSNYKLQYKSWHGLFLPPLYKGIPIKIISGLENYKKIDVFTDLYTEDIRIQGKKIYATPFISSAECWTRKECLKNILIKLLKTPELSNIGYEDLREAIYLTSPEPGLFKITNIKGILETVLNVKLGESIPLTDDGKRLRWLDFSAGWGDRLAGSLAFRLDYVGFDPNKKLYNGHNRMITEFGNIDNYKIYYQPFESVNLKYITSTDGLFDICFTSPPYFNLEIYTDDDNQSINAYPTFMDWMIKFLFASLKKAWNGLKMGGYLILYIDDVKDGPIIEPMNLYIEQYLQNSSWVGIIGLEGSAKKVRPVFVWQKSETVNKWNNPNNTKIPEDRSLLKLFPQYANT</sequence>
<name>A0A481Z6B6_9VIRU</name>
<keyword evidence="1" id="KW-0808">Transferase</keyword>
<dbReference type="GO" id="GO:0032259">
    <property type="term" value="P:methylation"/>
    <property type="evidence" value="ECO:0007669"/>
    <property type="project" value="UniProtKB-KW"/>
</dbReference>
<protein>
    <submittedName>
        <fullName evidence="1">Type I restriction-modification system methyltransferase</fullName>
    </submittedName>
</protein>
<evidence type="ECO:0000313" key="1">
    <source>
        <dbReference type="EMBL" id="QBK90200.1"/>
    </source>
</evidence>
<proteinExistence type="predicted"/>
<dbReference type="InterPro" id="IPR029063">
    <property type="entry name" value="SAM-dependent_MTases_sf"/>
</dbReference>
<dbReference type="SUPFAM" id="SSF53335">
    <property type="entry name" value="S-adenosyl-L-methionine-dependent methyltransferases"/>
    <property type="match status" value="1"/>
</dbReference>
<keyword evidence="1" id="KW-0489">Methyltransferase</keyword>
<dbReference type="GO" id="GO:0008168">
    <property type="term" value="F:methyltransferase activity"/>
    <property type="evidence" value="ECO:0007669"/>
    <property type="project" value="UniProtKB-KW"/>
</dbReference>
<dbReference type="Gene3D" id="3.40.50.150">
    <property type="entry name" value="Vaccinia Virus protein VP39"/>
    <property type="match status" value="1"/>
</dbReference>